<dbReference type="SMART" id="SM00287">
    <property type="entry name" value="SH3b"/>
    <property type="match status" value="1"/>
</dbReference>
<evidence type="ECO:0000313" key="6">
    <source>
        <dbReference type="Proteomes" id="UP000310017"/>
    </source>
</evidence>
<feature type="signal peptide" evidence="3">
    <location>
        <begin position="1"/>
        <end position="18"/>
    </location>
</feature>
<dbReference type="Proteomes" id="UP000310017">
    <property type="component" value="Chromosome"/>
</dbReference>
<dbReference type="Pfam" id="PF00515">
    <property type="entry name" value="TPR_1"/>
    <property type="match status" value="1"/>
</dbReference>
<dbReference type="SMART" id="SM00028">
    <property type="entry name" value="TPR"/>
    <property type="match status" value="2"/>
</dbReference>
<evidence type="ECO:0000313" key="5">
    <source>
        <dbReference type="EMBL" id="QCX02062.1"/>
    </source>
</evidence>
<evidence type="ECO:0000256" key="2">
    <source>
        <dbReference type="SAM" id="Phobius"/>
    </source>
</evidence>
<feature type="domain" description="SH3b" evidence="4">
    <location>
        <begin position="187"/>
        <end position="249"/>
    </location>
</feature>
<reference evidence="5 6" key="1">
    <citation type="submission" date="2019-05" db="EMBL/GenBank/DDBJ databases">
        <title>Genome sequencing of F202Z8.</title>
        <authorList>
            <person name="Kwon Y.M."/>
        </authorList>
    </citation>
    <scope>NUCLEOTIDE SEQUENCE [LARGE SCALE GENOMIC DNA]</scope>
    <source>
        <strain evidence="5 6">F202Z8</strain>
    </source>
</reference>
<organism evidence="5 6">
    <name type="scientific">Aggregatimonas sangjinii</name>
    <dbReference type="NCBI Taxonomy" id="2583587"/>
    <lineage>
        <taxon>Bacteria</taxon>
        <taxon>Pseudomonadati</taxon>
        <taxon>Bacteroidota</taxon>
        <taxon>Flavobacteriia</taxon>
        <taxon>Flavobacteriales</taxon>
        <taxon>Flavobacteriaceae</taxon>
        <taxon>Aggregatimonas</taxon>
    </lineage>
</organism>
<gene>
    <name evidence="5" type="ORF">FGM00_18800</name>
</gene>
<dbReference type="EMBL" id="CP040710">
    <property type="protein sequence ID" value="QCX02062.1"/>
    <property type="molecule type" value="Genomic_DNA"/>
</dbReference>
<name>A0A5B7SV23_9FLAO</name>
<accession>A0A5B7SV23</accession>
<protein>
    <submittedName>
        <fullName evidence="5">Tetratricopeptide repeat protein</fullName>
    </submittedName>
</protein>
<feature type="transmembrane region" description="Helical" evidence="2">
    <location>
        <begin position="129"/>
        <end position="151"/>
    </location>
</feature>
<feature type="chain" id="PRO_5022779380" evidence="3">
    <location>
        <begin position="19"/>
        <end position="252"/>
    </location>
</feature>
<dbReference type="InterPro" id="IPR019734">
    <property type="entry name" value="TPR_rpt"/>
</dbReference>
<dbReference type="RefSeq" id="WP_138854398.1">
    <property type="nucleotide sequence ID" value="NZ_CP040710.1"/>
</dbReference>
<dbReference type="Gene3D" id="2.30.30.40">
    <property type="entry name" value="SH3 Domains"/>
    <property type="match status" value="1"/>
</dbReference>
<dbReference type="InterPro" id="IPR003646">
    <property type="entry name" value="SH3-like_bac-type"/>
</dbReference>
<keyword evidence="6" id="KW-1185">Reference proteome</keyword>
<dbReference type="Pfam" id="PF08239">
    <property type="entry name" value="SH3_3"/>
    <property type="match status" value="1"/>
</dbReference>
<keyword evidence="1" id="KW-0802">TPR repeat</keyword>
<dbReference type="KEGG" id="asag:FGM00_18800"/>
<keyword evidence="2" id="KW-1133">Transmembrane helix</keyword>
<dbReference type="Gene3D" id="1.25.40.10">
    <property type="entry name" value="Tetratricopeptide repeat domain"/>
    <property type="match status" value="1"/>
</dbReference>
<keyword evidence="2" id="KW-0812">Transmembrane</keyword>
<dbReference type="InterPro" id="IPR011990">
    <property type="entry name" value="TPR-like_helical_dom_sf"/>
</dbReference>
<evidence type="ECO:0000256" key="1">
    <source>
        <dbReference type="PROSITE-ProRule" id="PRU00339"/>
    </source>
</evidence>
<feature type="repeat" description="TPR" evidence="1">
    <location>
        <begin position="54"/>
        <end position="87"/>
    </location>
</feature>
<dbReference type="OrthoDB" id="9776208at2"/>
<dbReference type="PROSITE" id="PS50005">
    <property type="entry name" value="TPR"/>
    <property type="match status" value="1"/>
</dbReference>
<evidence type="ECO:0000256" key="3">
    <source>
        <dbReference type="SAM" id="SignalP"/>
    </source>
</evidence>
<keyword evidence="3" id="KW-0732">Signal</keyword>
<dbReference type="SUPFAM" id="SSF48452">
    <property type="entry name" value="TPR-like"/>
    <property type="match status" value="1"/>
</dbReference>
<proteinExistence type="predicted"/>
<keyword evidence="2" id="KW-0472">Membrane</keyword>
<dbReference type="AlphaFoldDB" id="A0A5B7SV23"/>
<sequence>MKRITFILILLIGLSAVGQNEALFEAANKAYNEGEYTASIAQYEKILEQGQHSAELYYNLGNAHYKLNQIAPSIYYYEKALLLKPNDPEIKNNLAYANNMTLDAIDTMPEMGFSKFYNRIVRWFTFDQWAYLGVFSMLLFVLLYIVFYFFHDATRKRIAFILSLIGLLVSIFAVAMAFVNYADFNSNQPAIVFDNEIAVRSEPNERGEGIFILHEGTKVNVLESLNGYQKIKIADGKTGWLPKESIKLLKDF</sequence>
<evidence type="ECO:0000259" key="4">
    <source>
        <dbReference type="SMART" id="SM00287"/>
    </source>
</evidence>
<dbReference type="PROSITE" id="PS50293">
    <property type="entry name" value="TPR_REGION"/>
    <property type="match status" value="1"/>
</dbReference>
<feature type="transmembrane region" description="Helical" evidence="2">
    <location>
        <begin position="158"/>
        <end position="179"/>
    </location>
</feature>